<keyword evidence="6" id="KW-0804">Transcription</keyword>
<comment type="similarity">
    <text evidence="2">Belongs to the SNAPC3/SRD2 family.</text>
</comment>
<evidence type="ECO:0000256" key="6">
    <source>
        <dbReference type="ARBA" id="ARBA00023163"/>
    </source>
</evidence>
<sequence>MSKSKTKYVYNPKLFTITEPLNIQEHFKEFSDLVVNDLKEFEEYQDIKGPSTARLIQICNPETLTIDNEIPVESNKVNMNMAATFPMSYNSDYTDLQILKSKQKFENKTVDLQPFPYYEKELMHNETLDLKPYEEVLLTVKVYKSLKIKNVKACQYEIAILSCHSLLDLKNKMLCNSDVGFCKEIQHPDETIPGNVKEEYPSGFLFIENCFYNITDHSNAIDYSEIIRDWASKCNMVQFTTAVLEETIIKDLKIILGAPYLFQHQGNCEHVFVFSDARLINGKDPLSSSVFPYILSENKKYTKLCFICQKIAAKFVVTNCDRLPHKYNLFCKNCLMSYNYLNGEKIGKFKLYPYYNQSLLYEHAFTD</sequence>
<evidence type="ECO:0000256" key="2">
    <source>
        <dbReference type="ARBA" id="ARBA00010410"/>
    </source>
</evidence>
<dbReference type="InterPro" id="IPR022042">
    <property type="entry name" value="snRNA-activating_su3"/>
</dbReference>
<evidence type="ECO:0000313" key="13">
    <source>
        <dbReference type="RefSeq" id="XP_017775675.1"/>
    </source>
</evidence>
<keyword evidence="5" id="KW-0238">DNA-binding</keyword>
<evidence type="ECO:0000256" key="8">
    <source>
        <dbReference type="ARBA" id="ARBA00025193"/>
    </source>
</evidence>
<dbReference type="RefSeq" id="XP_017775675.1">
    <property type="nucleotide sequence ID" value="XM_017920186.1"/>
</dbReference>
<dbReference type="RefSeq" id="XP_017775674.1">
    <property type="nucleotide sequence ID" value="XM_017920185.1"/>
</dbReference>
<dbReference type="RefSeq" id="XP_017775677.1">
    <property type="nucleotide sequence ID" value="XM_017920188.1"/>
</dbReference>
<dbReference type="PANTHER" id="PTHR13421">
    <property type="entry name" value="SNRNA-ACTIVATING PROTEIN COMPLEX SUBUNIT 3"/>
    <property type="match status" value="1"/>
</dbReference>
<evidence type="ECO:0000313" key="14">
    <source>
        <dbReference type="RefSeq" id="XP_017775677.1"/>
    </source>
</evidence>
<evidence type="ECO:0000256" key="10">
    <source>
        <dbReference type="ARBA" id="ARBA00029606"/>
    </source>
</evidence>
<dbReference type="PANTHER" id="PTHR13421:SF16">
    <property type="entry name" value="SNRNA-ACTIVATING PROTEIN COMPLEX SUBUNIT 3"/>
    <property type="match status" value="1"/>
</dbReference>
<dbReference type="Proteomes" id="UP000695000">
    <property type="component" value="Unplaced"/>
</dbReference>
<evidence type="ECO:0000256" key="4">
    <source>
        <dbReference type="ARBA" id="ARBA00023015"/>
    </source>
</evidence>
<protein>
    <recommendedName>
        <fullName evidence="3">snRNA-activating protein complex subunit 3</fullName>
    </recommendedName>
    <alternativeName>
        <fullName evidence="10">Small nuclear RNA-activating complex polypeptide 3</fullName>
    </alternativeName>
</protein>
<keyword evidence="4" id="KW-0805">Transcription regulation</keyword>
<dbReference type="GeneID" id="108562015"/>
<evidence type="ECO:0000256" key="1">
    <source>
        <dbReference type="ARBA" id="ARBA00004123"/>
    </source>
</evidence>
<evidence type="ECO:0000256" key="9">
    <source>
        <dbReference type="ARBA" id="ARBA00025958"/>
    </source>
</evidence>
<dbReference type="Pfam" id="PF12251">
    <property type="entry name" value="SNAPC3"/>
    <property type="match status" value="1"/>
</dbReference>
<name>A0ABM1MM77_NICVS</name>
<evidence type="ECO:0000256" key="5">
    <source>
        <dbReference type="ARBA" id="ARBA00023125"/>
    </source>
</evidence>
<keyword evidence="11" id="KW-1185">Reference proteome</keyword>
<evidence type="ECO:0000313" key="11">
    <source>
        <dbReference type="Proteomes" id="UP000695000"/>
    </source>
</evidence>
<proteinExistence type="inferred from homology"/>
<keyword evidence="7" id="KW-0539">Nucleus</keyword>
<comment type="function">
    <text evidence="8">Part of the SNAPc complex required for the transcription of both RNA polymerase II and III small-nuclear RNA genes. Binds to the proximal sequence element (PSE), a non-TATA-box basal promoter element common to these 2 types of genes. Recruits TBP and BRF2 to the U6 snRNA TATA box.</text>
</comment>
<comment type="subunit">
    <text evidence="9">Part of the SNAPc complex composed of 5 subunits: SNAPC1, SNAPC2, SNAPC3, SNAPC4 and SNAPC5. SNAPC3 interacts with SNAPC1.</text>
</comment>
<reference evidence="12 13" key="1">
    <citation type="submission" date="2025-05" db="UniProtKB">
        <authorList>
            <consortium name="RefSeq"/>
        </authorList>
    </citation>
    <scope>IDENTIFICATION</scope>
    <source>
        <tissue evidence="12 13">Whole Larva</tissue>
    </source>
</reference>
<evidence type="ECO:0000256" key="7">
    <source>
        <dbReference type="ARBA" id="ARBA00023242"/>
    </source>
</evidence>
<accession>A0ABM1MM77</accession>
<evidence type="ECO:0000313" key="12">
    <source>
        <dbReference type="RefSeq" id="XP_017775674.1"/>
    </source>
</evidence>
<gene>
    <name evidence="12 13 14" type="primary">LOC108562015</name>
</gene>
<evidence type="ECO:0000256" key="3">
    <source>
        <dbReference type="ARBA" id="ARBA00013634"/>
    </source>
</evidence>
<organism evidence="11 14">
    <name type="scientific">Nicrophorus vespilloides</name>
    <name type="common">Boreal carrion beetle</name>
    <dbReference type="NCBI Taxonomy" id="110193"/>
    <lineage>
        <taxon>Eukaryota</taxon>
        <taxon>Metazoa</taxon>
        <taxon>Ecdysozoa</taxon>
        <taxon>Arthropoda</taxon>
        <taxon>Hexapoda</taxon>
        <taxon>Insecta</taxon>
        <taxon>Pterygota</taxon>
        <taxon>Neoptera</taxon>
        <taxon>Endopterygota</taxon>
        <taxon>Coleoptera</taxon>
        <taxon>Polyphaga</taxon>
        <taxon>Staphyliniformia</taxon>
        <taxon>Silphidae</taxon>
        <taxon>Nicrophorinae</taxon>
        <taxon>Nicrophorus</taxon>
    </lineage>
</organism>
<comment type="subcellular location">
    <subcellularLocation>
        <location evidence="1">Nucleus</location>
    </subcellularLocation>
</comment>